<evidence type="ECO:0000256" key="1">
    <source>
        <dbReference type="ARBA" id="ARBA00004442"/>
    </source>
</evidence>
<evidence type="ECO:0000256" key="2">
    <source>
        <dbReference type="ARBA" id="ARBA00006275"/>
    </source>
</evidence>
<feature type="domain" description="RagB/SusD" evidence="6">
    <location>
        <begin position="285"/>
        <end position="505"/>
    </location>
</feature>
<organism evidence="8 9">
    <name type="scientific">Christiangramia fulva</name>
    <dbReference type="NCBI Taxonomy" id="2126553"/>
    <lineage>
        <taxon>Bacteria</taxon>
        <taxon>Pseudomonadati</taxon>
        <taxon>Bacteroidota</taxon>
        <taxon>Flavobacteriia</taxon>
        <taxon>Flavobacteriales</taxon>
        <taxon>Flavobacteriaceae</taxon>
        <taxon>Christiangramia</taxon>
    </lineage>
</organism>
<dbReference type="EMBL" id="CP028136">
    <property type="protein sequence ID" value="AVR46990.1"/>
    <property type="molecule type" value="Genomic_DNA"/>
</dbReference>
<evidence type="ECO:0000313" key="9">
    <source>
        <dbReference type="Proteomes" id="UP000241507"/>
    </source>
</evidence>
<evidence type="ECO:0000259" key="7">
    <source>
        <dbReference type="Pfam" id="PF14322"/>
    </source>
</evidence>
<evidence type="ECO:0000256" key="4">
    <source>
        <dbReference type="ARBA" id="ARBA00023136"/>
    </source>
</evidence>
<dbReference type="InterPro" id="IPR011990">
    <property type="entry name" value="TPR-like_helical_dom_sf"/>
</dbReference>
<dbReference type="RefSeq" id="WP_107013761.1">
    <property type="nucleotide sequence ID" value="NZ_CP028136.1"/>
</dbReference>
<evidence type="ECO:0000256" key="3">
    <source>
        <dbReference type="ARBA" id="ARBA00022729"/>
    </source>
</evidence>
<dbReference type="Gene3D" id="1.25.40.390">
    <property type="match status" value="1"/>
</dbReference>
<comment type="subcellular location">
    <subcellularLocation>
        <location evidence="1">Cell outer membrane</location>
    </subcellularLocation>
</comment>
<evidence type="ECO:0000259" key="6">
    <source>
        <dbReference type="Pfam" id="PF07980"/>
    </source>
</evidence>
<dbReference type="InterPro" id="IPR033985">
    <property type="entry name" value="SusD-like_N"/>
</dbReference>
<sequence length="505" mass="57857">MKNYIYILFLAITLNGCTDDLEQVNPNVITKESFWENESDVLSGLAATYKVLRDVNNGYWGVRGIELTNGRGDDFFIRNDVRALYQLSTFTNDPTTGTPASMFAGFYTGIFRANQVIKNTPDADISEEKKAQLIAEAKFLRALNYFHLAINFGDVPIITHVPETREDYFVAKSPETEVWTQVENDLKEAKSNLPVNYPPEWVGRATKGAAIGYLGKAYLYQEKWPEAETEFALLAKPDGSPKAPFNYDLLENYGDNFIAEYDNNKESLFGIQNQNVGGTNPWAGENANESQGVTTAQEFAPTEVGGWFEAFPTNKMFQEFQKEKTINGDFDPRMYASIVWDYPGATFYNKPFSDFTLQFGFNSLIKKYQNYQDDNEGIWISNINEKGLRFADILLMYAEALTMQGKVSEAYPLVNRIRNRANLPDLQEGLSQEAFMAEIRHQRMVEFFREGLRFYDLKRWGLLEEEIMNSDKVGKEFFDLAKNEFFPIPQNELNTNPKMDQNPNW</sequence>
<proteinExistence type="inferred from homology"/>
<dbReference type="AlphaFoldDB" id="A0A2R3Z9Q1"/>
<evidence type="ECO:0000313" key="8">
    <source>
        <dbReference type="EMBL" id="AVR46990.1"/>
    </source>
</evidence>
<dbReference type="GO" id="GO:0009279">
    <property type="term" value="C:cell outer membrane"/>
    <property type="evidence" value="ECO:0007669"/>
    <property type="project" value="UniProtKB-SubCell"/>
</dbReference>
<dbReference type="Proteomes" id="UP000241507">
    <property type="component" value="Chromosome"/>
</dbReference>
<keyword evidence="9" id="KW-1185">Reference proteome</keyword>
<gene>
    <name evidence="8" type="ORF">C7S20_18010</name>
</gene>
<keyword evidence="3" id="KW-0732">Signal</keyword>
<accession>A0A2R3Z9Q1</accession>
<comment type="similarity">
    <text evidence="2">Belongs to the SusD family.</text>
</comment>
<evidence type="ECO:0000256" key="5">
    <source>
        <dbReference type="ARBA" id="ARBA00023237"/>
    </source>
</evidence>
<dbReference type="CDD" id="cd08977">
    <property type="entry name" value="SusD"/>
    <property type="match status" value="1"/>
</dbReference>
<dbReference type="OrthoDB" id="5694214at2"/>
<name>A0A2R3Z9Q1_9FLAO</name>
<dbReference type="Pfam" id="PF14322">
    <property type="entry name" value="SusD-like_3"/>
    <property type="match status" value="1"/>
</dbReference>
<keyword evidence="4" id="KW-0472">Membrane</keyword>
<feature type="domain" description="SusD-like N-terminal" evidence="7">
    <location>
        <begin position="75"/>
        <end position="219"/>
    </location>
</feature>
<dbReference type="SUPFAM" id="SSF48452">
    <property type="entry name" value="TPR-like"/>
    <property type="match status" value="1"/>
</dbReference>
<dbReference type="Pfam" id="PF07980">
    <property type="entry name" value="SusD_RagB"/>
    <property type="match status" value="1"/>
</dbReference>
<protein>
    <submittedName>
        <fullName evidence="8">RagB/SusD family nutrient uptake outer membrane protein</fullName>
    </submittedName>
</protein>
<keyword evidence="5" id="KW-0998">Cell outer membrane</keyword>
<reference evidence="9" key="1">
    <citation type="submission" date="2018-03" db="EMBL/GenBank/DDBJ databases">
        <title>Gramella fulva sp. nov., isolated from a dry surface of tidal flat.</title>
        <authorList>
            <person name="Hwang S.H."/>
            <person name="Hwang W.M."/>
            <person name="Kang K."/>
            <person name="Ahn T.-Y."/>
        </authorList>
    </citation>
    <scope>NUCLEOTIDE SEQUENCE [LARGE SCALE GENOMIC DNA]</scope>
    <source>
        <strain evidence="9">SH35</strain>
    </source>
</reference>
<dbReference type="InterPro" id="IPR012944">
    <property type="entry name" value="SusD_RagB_dom"/>
</dbReference>
<dbReference type="KEGG" id="grs:C7S20_18010"/>